<evidence type="ECO:0000313" key="1">
    <source>
        <dbReference type="EMBL" id="CAD8051189.1"/>
    </source>
</evidence>
<evidence type="ECO:0000313" key="2">
    <source>
        <dbReference type="Proteomes" id="UP000692954"/>
    </source>
</evidence>
<reference evidence="1" key="1">
    <citation type="submission" date="2021-01" db="EMBL/GenBank/DDBJ databases">
        <authorList>
            <consortium name="Genoscope - CEA"/>
            <person name="William W."/>
        </authorList>
    </citation>
    <scope>NUCLEOTIDE SEQUENCE</scope>
</reference>
<gene>
    <name evidence="1" type="ORF">PSON_ATCC_30995.1.T0050421</name>
</gene>
<dbReference type="Proteomes" id="UP000692954">
    <property type="component" value="Unassembled WGS sequence"/>
</dbReference>
<proteinExistence type="predicted"/>
<organism evidence="1 2">
    <name type="scientific">Paramecium sonneborni</name>
    <dbReference type="NCBI Taxonomy" id="65129"/>
    <lineage>
        <taxon>Eukaryota</taxon>
        <taxon>Sar</taxon>
        <taxon>Alveolata</taxon>
        <taxon>Ciliophora</taxon>
        <taxon>Intramacronucleata</taxon>
        <taxon>Oligohymenophorea</taxon>
        <taxon>Peniculida</taxon>
        <taxon>Parameciidae</taxon>
        <taxon>Paramecium</taxon>
    </lineage>
</organism>
<comment type="caution">
    <text evidence="1">The sequence shown here is derived from an EMBL/GenBank/DDBJ whole genome shotgun (WGS) entry which is preliminary data.</text>
</comment>
<sequence>MNYQIELNLIIWKSVIFDTEIIALDSYRKLMSISKYRHLLFMVFMRKFLIFKLEMLVYGYGEERKQDPLLFYIQKDHRTFDYLQLNKLNVAKPKDKALFEEYYLNKTEDKPKFKE</sequence>
<protein>
    <submittedName>
        <fullName evidence="1">Uncharacterized protein</fullName>
    </submittedName>
</protein>
<dbReference type="EMBL" id="CAJJDN010000005">
    <property type="protein sequence ID" value="CAD8051189.1"/>
    <property type="molecule type" value="Genomic_DNA"/>
</dbReference>
<keyword evidence="2" id="KW-1185">Reference proteome</keyword>
<name>A0A8S1K7C4_9CILI</name>
<dbReference type="AlphaFoldDB" id="A0A8S1K7C4"/>
<accession>A0A8S1K7C4</accession>